<evidence type="ECO:0000313" key="5">
    <source>
        <dbReference type="Proteomes" id="UP001196068"/>
    </source>
</evidence>
<dbReference type="GO" id="GO:0009103">
    <property type="term" value="P:lipopolysaccharide biosynthetic process"/>
    <property type="evidence" value="ECO:0007669"/>
    <property type="project" value="TreeGrafter"/>
</dbReference>
<reference evidence="4" key="1">
    <citation type="submission" date="2020-01" db="EMBL/GenBank/DDBJ databases">
        <authorList>
            <person name="Rat A."/>
        </authorList>
    </citation>
    <scope>NUCLEOTIDE SEQUENCE</scope>
    <source>
        <strain evidence="4">LMG 28251</strain>
    </source>
</reference>
<sequence length="449" mass="50451">MSSPRSPRIFLDGYNLALEQGTGVATYARNLSFGLRDLGAEVGVLYGTVNSTVSLQSLIREIGFFDPMVGRPGKWMRILKNVQRALTTPFGEIATQVPMTGRVVQETYRSRLPYFDSIWNVQRLFDSQRMHFSLYRSRLQVYFRKPPQIMHWTYPLALKVTGAKNIYTMHDLVPLRLPYTTLDNKRLYFSLARQLGRRADHIFTVSEASKKDIVNLLGVPEERVTNTYQAVEIPAKLRNKPMSDVAMEIEGTFGLKPGRYFLFVGAIEPKKNIGRMIEAYLASGVTDPLVIVGKKAWKSGQELRLISDNAHVRYLLTQNGVTETRYRVQQIDYASFPLLVSLMRGAKALLFPSLYEGFGLPALEAMLLGTPVMTSNTASMPEVVGDAAMKVDPYDTAAMAEAIRTLDTDEALRDRLAAAGPVRAELFSPERYKLRLAEAYAKVGAKWQS</sequence>
<keyword evidence="1" id="KW-0808">Transferase</keyword>
<evidence type="ECO:0000259" key="2">
    <source>
        <dbReference type="Pfam" id="PF00534"/>
    </source>
</evidence>
<dbReference type="InterPro" id="IPR028098">
    <property type="entry name" value="Glyco_trans_4-like_N"/>
</dbReference>
<accession>A0AAF1JWT0</accession>
<dbReference type="GO" id="GO:0016757">
    <property type="term" value="F:glycosyltransferase activity"/>
    <property type="evidence" value="ECO:0007669"/>
    <property type="project" value="InterPro"/>
</dbReference>
<feature type="domain" description="Glycosyltransferase subfamily 4-like N-terminal" evidence="3">
    <location>
        <begin position="129"/>
        <end position="225"/>
    </location>
</feature>
<dbReference type="Proteomes" id="UP001196068">
    <property type="component" value="Unassembled WGS sequence"/>
</dbReference>
<dbReference type="PANTHER" id="PTHR46401">
    <property type="entry name" value="GLYCOSYLTRANSFERASE WBBK-RELATED"/>
    <property type="match status" value="1"/>
</dbReference>
<dbReference type="Pfam" id="PF13439">
    <property type="entry name" value="Glyco_transf_4"/>
    <property type="match status" value="1"/>
</dbReference>
<dbReference type="EMBL" id="JAAEDH010000007">
    <property type="protein sequence ID" value="MBR0655022.1"/>
    <property type="molecule type" value="Genomic_DNA"/>
</dbReference>
<dbReference type="RefSeq" id="WP_211873858.1">
    <property type="nucleotide sequence ID" value="NZ_JAAEDH010000007.1"/>
</dbReference>
<dbReference type="Pfam" id="PF00534">
    <property type="entry name" value="Glycos_transf_1"/>
    <property type="match status" value="1"/>
</dbReference>
<reference evidence="4" key="2">
    <citation type="journal article" date="2021" name="Syst. Appl. Microbiol.">
        <title>Roseomonas hellenica sp. nov., isolated from roots of wild-growing Alkanna tinctoria.</title>
        <authorList>
            <person name="Rat A."/>
            <person name="Naranjo H.D."/>
            <person name="Lebbe L."/>
            <person name="Cnockaert M."/>
            <person name="Krigas N."/>
            <person name="Grigoriadou K."/>
            <person name="Maloupa E."/>
            <person name="Willems A."/>
        </authorList>
    </citation>
    <scope>NUCLEOTIDE SEQUENCE</scope>
    <source>
        <strain evidence="4">LMG 28251</strain>
    </source>
</reference>
<dbReference type="InterPro" id="IPR001296">
    <property type="entry name" value="Glyco_trans_1"/>
</dbReference>
<protein>
    <submittedName>
        <fullName evidence="4">Glycosyltransferase family 4 protein</fullName>
    </submittedName>
</protein>
<comment type="caution">
    <text evidence="4">The sequence shown here is derived from an EMBL/GenBank/DDBJ whole genome shotgun (WGS) entry which is preliminary data.</text>
</comment>
<dbReference type="AlphaFoldDB" id="A0AAF1JWT0"/>
<evidence type="ECO:0000313" key="4">
    <source>
        <dbReference type="EMBL" id="MBR0655022.1"/>
    </source>
</evidence>
<proteinExistence type="predicted"/>
<organism evidence="4 5">
    <name type="scientific">Plastoroseomonas arctica</name>
    <dbReference type="NCBI Taxonomy" id="1509237"/>
    <lineage>
        <taxon>Bacteria</taxon>
        <taxon>Pseudomonadati</taxon>
        <taxon>Pseudomonadota</taxon>
        <taxon>Alphaproteobacteria</taxon>
        <taxon>Acetobacterales</taxon>
        <taxon>Acetobacteraceae</taxon>
        <taxon>Plastoroseomonas</taxon>
    </lineage>
</organism>
<evidence type="ECO:0000259" key="3">
    <source>
        <dbReference type="Pfam" id="PF13439"/>
    </source>
</evidence>
<dbReference type="CDD" id="cd03809">
    <property type="entry name" value="GT4_MtfB-like"/>
    <property type="match status" value="1"/>
</dbReference>
<dbReference type="SUPFAM" id="SSF53756">
    <property type="entry name" value="UDP-Glycosyltransferase/glycogen phosphorylase"/>
    <property type="match status" value="1"/>
</dbReference>
<name>A0AAF1JWT0_9PROT</name>
<dbReference type="Gene3D" id="3.40.50.2000">
    <property type="entry name" value="Glycogen Phosphorylase B"/>
    <property type="match status" value="2"/>
</dbReference>
<evidence type="ECO:0000256" key="1">
    <source>
        <dbReference type="ARBA" id="ARBA00022679"/>
    </source>
</evidence>
<keyword evidence="5" id="KW-1185">Reference proteome</keyword>
<feature type="domain" description="Glycosyl transferase family 1" evidence="2">
    <location>
        <begin position="259"/>
        <end position="420"/>
    </location>
</feature>
<gene>
    <name evidence="4" type="ORF">GXW79_08015</name>
</gene>
<dbReference type="PANTHER" id="PTHR46401:SF2">
    <property type="entry name" value="GLYCOSYLTRANSFERASE WBBK-RELATED"/>
    <property type="match status" value="1"/>
</dbReference>